<dbReference type="SUPFAM" id="SSF88723">
    <property type="entry name" value="PIN domain-like"/>
    <property type="match status" value="1"/>
</dbReference>
<dbReference type="STRING" id="231916.A0A409YWQ5"/>
<proteinExistence type="predicted"/>
<evidence type="ECO:0000313" key="10">
    <source>
        <dbReference type="Proteomes" id="UP000284706"/>
    </source>
</evidence>
<dbReference type="InterPro" id="IPR036279">
    <property type="entry name" value="5-3_exonuclease_C_sf"/>
</dbReference>
<dbReference type="InterPro" id="IPR006084">
    <property type="entry name" value="XPG/Rad2"/>
</dbReference>
<comment type="caution">
    <text evidence="9">The sequence shown here is derived from an EMBL/GenBank/DDBJ whole genome shotgun (WGS) entry which is preliminary data.</text>
</comment>
<dbReference type="InterPro" id="IPR006086">
    <property type="entry name" value="XPG-I_dom"/>
</dbReference>
<dbReference type="SMART" id="SM00484">
    <property type="entry name" value="XPGI"/>
    <property type="match status" value="1"/>
</dbReference>
<evidence type="ECO:0008006" key="11">
    <source>
        <dbReference type="Google" id="ProtNLM"/>
    </source>
</evidence>
<protein>
    <recommendedName>
        <fullName evidence="11">XPG-I domain-containing protein</fullName>
    </recommendedName>
</protein>
<sequence length="516" mass="57141">MGVKGINPFLERFCPDVVKKLPSRFKTLAGNRVVFDGTLITQRFHFGRKVHPYRHVSGWYKVAHELRESGVSAICVFDGKERSIAKAREIERRASLRLMAGSRGSLEKERFHRLHQLQSAVELFQGLSPKGRQGVVAALRERPLPVDETPEILTDRLTDVADSEVASSDFAPEVPPPILDESQGLSHYLLLTPDKLAEYFRILYINYKASIAKFLWVDPLASLVPGETGALNEDKEDVQNAVTKSQHDLALDEGFLWSKIVEGLTPPGEKLQEAVEDSLANLVRRSYLMFISFDKRVNRAKTSTYRESIEILEAMGIPCINATGAVEAESLASALVVNGHADFVASEDTDVLVYGAPLMKNVTSPSEPLVIVSGGDISSSLGLSKAAYIDLALLMGTDFTDRIKNIGPKTAYEFIKRYGNIEGVVAAVRKETRYSSWSWEDYLARVNAARLLFTTAPPLPPVESFKGRGIDHGAVEAILTRSDLRSLLHKGNHWDYEAAYEDAMGKDYFGDRPAAS</sequence>
<keyword evidence="4" id="KW-0255">Endonuclease</keyword>
<dbReference type="SMART" id="SM00485">
    <property type="entry name" value="XPGN"/>
    <property type="match status" value="1"/>
</dbReference>
<dbReference type="SUPFAM" id="SSF47807">
    <property type="entry name" value="5' to 3' exonuclease, C-terminal subdomain"/>
    <property type="match status" value="1"/>
</dbReference>
<keyword evidence="2" id="KW-0540">Nuclease</keyword>
<dbReference type="PANTHER" id="PTHR11081">
    <property type="entry name" value="FLAP ENDONUCLEASE FAMILY MEMBER"/>
    <property type="match status" value="1"/>
</dbReference>
<dbReference type="Gene3D" id="1.10.150.20">
    <property type="entry name" value="5' to 3' exonuclease, C-terminal subdomain"/>
    <property type="match status" value="1"/>
</dbReference>
<dbReference type="PRINTS" id="PR00853">
    <property type="entry name" value="XPGRADSUPER"/>
</dbReference>
<dbReference type="GO" id="GO:0003677">
    <property type="term" value="F:DNA binding"/>
    <property type="evidence" value="ECO:0007669"/>
    <property type="project" value="InterPro"/>
</dbReference>
<dbReference type="Proteomes" id="UP000284706">
    <property type="component" value="Unassembled WGS sequence"/>
</dbReference>
<evidence type="ECO:0000256" key="6">
    <source>
        <dbReference type="ARBA" id="ARBA00022842"/>
    </source>
</evidence>
<dbReference type="InterPro" id="IPR008918">
    <property type="entry name" value="HhH2"/>
</dbReference>
<dbReference type="SMART" id="SM00279">
    <property type="entry name" value="HhH2"/>
    <property type="match status" value="1"/>
</dbReference>
<dbReference type="FunCoup" id="A0A409YWQ5">
    <property type="interactions" value="130"/>
</dbReference>
<dbReference type="PROSITE" id="PS50096">
    <property type="entry name" value="IQ"/>
    <property type="match status" value="1"/>
</dbReference>
<comment type="cofactor">
    <cofactor evidence="1">
        <name>Mg(2+)</name>
        <dbReference type="ChEBI" id="CHEBI:18420"/>
    </cofactor>
</comment>
<keyword evidence="5" id="KW-0378">Hydrolase</keyword>
<feature type="domain" description="XPG N-terminal" evidence="8">
    <location>
        <begin position="1"/>
        <end position="100"/>
    </location>
</feature>
<evidence type="ECO:0000259" key="7">
    <source>
        <dbReference type="SMART" id="SM00484"/>
    </source>
</evidence>
<evidence type="ECO:0000256" key="2">
    <source>
        <dbReference type="ARBA" id="ARBA00022722"/>
    </source>
</evidence>
<dbReference type="Gene3D" id="3.40.50.1010">
    <property type="entry name" value="5'-nuclease"/>
    <property type="match status" value="2"/>
</dbReference>
<evidence type="ECO:0000256" key="3">
    <source>
        <dbReference type="ARBA" id="ARBA00022723"/>
    </source>
</evidence>
<name>A0A409YWQ5_9AGAR</name>
<dbReference type="GO" id="GO:0006281">
    <property type="term" value="P:DNA repair"/>
    <property type="evidence" value="ECO:0007669"/>
    <property type="project" value="UniProtKB-ARBA"/>
</dbReference>
<keyword evidence="3" id="KW-0479">Metal-binding</keyword>
<dbReference type="GO" id="GO:0046872">
    <property type="term" value="F:metal ion binding"/>
    <property type="evidence" value="ECO:0007669"/>
    <property type="project" value="UniProtKB-KW"/>
</dbReference>
<dbReference type="EMBL" id="NHYE01000115">
    <property type="protein sequence ID" value="PPR07464.1"/>
    <property type="molecule type" value="Genomic_DNA"/>
</dbReference>
<dbReference type="InterPro" id="IPR029060">
    <property type="entry name" value="PIN-like_dom_sf"/>
</dbReference>
<evidence type="ECO:0000256" key="4">
    <source>
        <dbReference type="ARBA" id="ARBA00022759"/>
    </source>
</evidence>
<keyword evidence="6" id="KW-0460">Magnesium</keyword>
<evidence type="ECO:0000256" key="1">
    <source>
        <dbReference type="ARBA" id="ARBA00001946"/>
    </source>
</evidence>
<dbReference type="InParanoid" id="A0A409YWQ5"/>
<feature type="domain" description="XPG-I" evidence="7">
    <location>
        <begin position="313"/>
        <end position="383"/>
    </location>
</feature>
<evidence type="ECO:0000259" key="8">
    <source>
        <dbReference type="SMART" id="SM00485"/>
    </source>
</evidence>
<organism evidence="9 10">
    <name type="scientific">Gymnopilus dilepis</name>
    <dbReference type="NCBI Taxonomy" id="231916"/>
    <lineage>
        <taxon>Eukaryota</taxon>
        <taxon>Fungi</taxon>
        <taxon>Dikarya</taxon>
        <taxon>Basidiomycota</taxon>
        <taxon>Agaricomycotina</taxon>
        <taxon>Agaricomycetes</taxon>
        <taxon>Agaricomycetidae</taxon>
        <taxon>Agaricales</taxon>
        <taxon>Agaricineae</taxon>
        <taxon>Hymenogastraceae</taxon>
        <taxon>Gymnopilus</taxon>
    </lineage>
</organism>
<keyword evidence="10" id="KW-1185">Reference proteome</keyword>
<dbReference type="Pfam" id="PF00867">
    <property type="entry name" value="XPG_I"/>
    <property type="match status" value="1"/>
</dbReference>
<dbReference type="GO" id="GO:0017108">
    <property type="term" value="F:5'-flap endonuclease activity"/>
    <property type="evidence" value="ECO:0007669"/>
    <property type="project" value="TreeGrafter"/>
</dbReference>
<dbReference type="PANTHER" id="PTHR11081:SF9">
    <property type="entry name" value="FLAP ENDONUCLEASE 1"/>
    <property type="match status" value="1"/>
</dbReference>
<dbReference type="OrthoDB" id="31113at2759"/>
<dbReference type="InterPro" id="IPR006085">
    <property type="entry name" value="XPG_DNA_repair_N"/>
</dbReference>
<gene>
    <name evidence="9" type="ORF">CVT26_013434</name>
</gene>
<reference evidence="9 10" key="1">
    <citation type="journal article" date="2018" name="Evol. Lett.">
        <title>Horizontal gene cluster transfer increased hallucinogenic mushroom diversity.</title>
        <authorList>
            <person name="Reynolds H.T."/>
            <person name="Vijayakumar V."/>
            <person name="Gluck-Thaler E."/>
            <person name="Korotkin H.B."/>
            <person name="Matheny P.B."/>
            <person name="Slot J.C."/>
        </authorList>
    </citation>
    <scope>NUCLEOTIDE SEQUENCE [LARGE SCALE GENOMIC DNA]</scope>
    <source>
        <strain evidence="9 10">SRW20</strain>
    </source>
</reference>
<evidence type="ECO:0000256" key="5">
    <source>
        <dbReference type="ARBA" id="ARBA00022801"/>
    </source>
</evidence>
<evidence type="ECO:0000313" key="9">
    <source>
        <dbReference type="EMBL" id="PPR07464.1"/>
    </source>
</evidence>
<dbReference type="AlphaFoldDB" id="A0A409YWQ5"/>
<accession>A0A409YWQ5</accession>